<accession>A0AAD9QGB4</accession>
<dbReference type="SUPFAM" id="SSF53098">
    <property type="entry name" value="Ribonuclease H-like"/>
    <property type="match status" value="1"/>
</dbReference>
<name>A0AAD9QGB4_ACRCE</name>
<proteinExistence type="predicted"/>
<dbReference type="InterPro" id="IPR012337">
    <property type="entry name" value="RNaseH-like_sf"/>
</dbReference>
<gene>
    <name evidence="3" type="ORF">P5673_016525</name>
</gene>
<protein>
    <recommendedName>
        <fullName evidence="2">Integrase zinc-binding domain-containing protein</fullName>
    </recommendedName>
</protein>
<evidence type="ECO:0000313" key="4">
    <source>
        <dbReference type="Proteomes" id="UP001249851"/>
    </source>
</evidence>
<dbReference type="FunFam" id="1.10.340.70:FF:000004">
    <property type="entry name" value="Retrovirus-related Pol polyprotein from transposon 297-like Protein"/>
    <property type="match status" value="1"/>
</dbReference>
<dbReference type="Pfam" id="PF17921">
    <property type="entry name" value="Integrase_H2C2"/>
    <property type="match status" value="1"/>
</dbReference>
<evidence type="ECO:0000256" key="1">
    <source>
        <dbReference type="SAM" id="MobiDB-lite"/>
    </source>
</evidence>
<dbReference type="PANTHER" id="PTHR37984">
    <property type="entry name" value="PROTEIN CBG26694"/>
    <property type="match status" value="1"/>
</dbReference>
<feature type="compositionally biased region" description="Low complexity" evidence="1">
    <location>
        <begin position="513"/>
        <end position="554"/>
    </location>
</feature>
<dbReference type="Proteomes" id="UP001249851">
    <property type="component" value="Unassembled WGS sequence"/>
</dbReference>
<feature type="domain" description="Integrase zinc-binding" evidence="2">
    <location>
        <begin position="231"/>
        <end position="283"/>
    </location>
</feature>
<feature type="region of interest" description="Disordered" evidence="1">
    <location>
        <begin position="496"/>
        <end position="601"/>
    </location>
</feature>
<dbReference type="EMBL" id="JARQWQ010000035">
    <property type="protein sequence ID" value="KAK2560745.1"/>
    <property type="molecule type" value="Genomic_DNA"/>
</dbReference>
<dbReference type="Gene3D" id="1.10.340.70">
    <property type="match status" value="1"/>
</dbReference>
<keyword evidence="4" id="KW-1185">Reference proteome</keyword>
<evidence type="ECO:0000259" key="2">
    <source>
        <dbReference type="Pfam" id="PF17921"/>
    </source>
</evidence>
<evidence type="ECO:0000313" key="3">
    <source>
        <dbReference type="EMBL" id="KAK2560745.1"/>
    </source>
</evidence>
<comment type="caution">
    <text evidence="3">The sequence shown here is derived from an EMBL/GenBank/DDBJ whole genome shotgun (WGS) entry which is preliminary data.</text>
</comment>
<dbReference type="AlphaFoldDB" id="A0AAD9QGB4"/>
<reference evidence="3" key="1">
    <citation type="journal article" date="2023" name="G3 (Bethesda)">
        <title>Whole genome assembly and annotation of the endangered Caribbean coral Acropora cervicornis.</title>
        <authorList>
            <person name="Selwyn J.D."/>
            <person name="Vollmer S.V."/>
        </authorList>
    </citation>
    <scope>NUCLEOTIDE SEQUENCE</scope>
    <source>
        <strain evidence="3">K2</strain>
    </source>
</reference>
<dbReference type="PANTHER" id="PTHR37984:SF5">
    <property type="entry name" value="PROTEIN NYNRIN-LIKE"/>
    <property type="match status" value="1"/>
</dbReference>
<organism evidence="3 4">
    <name type="scientific">Acropora cervicornis</name>
    <name type="common">Staghorn coral</name>
    <dbReference type="NCBI Taxonomy" id="6130"/>
    <lineage>
        <taxon>Eukaryota</taxon>
        <taxon>Metazoa</taxon>
        <taxon>Cnidaria</taxon>
        <taxon>Anthozoa</taxon>
        <taxon>Hexacorallia</taxon>
        <taxon>Scleractinia</taxon>
        <taxon>Astrocoeniina</taxon>
        <taxon>Acroporidae</taxon>
        <taxon>Acropora</taxon>
    </lineage>
</organism>
<dbReference type="InterPro" id="IPR050951">
    <property type="entry name" value="Retrovirus_Pol_polyprotein"/>
</dbReference>
<feature type="compositionally biased region" description="Polar residues" evidence="1">
    <location>
        <begin position="568"/>
        <end position="578"/>
    </location>
</feature>
<dbReference type="InterPro" id="IPR041588">
    <property type="entry name" value="Integrase_H2C2"/>
</dbReference>
<reference evidence="3" key="2">
    <citation type="journal article" date="2023" name="Science">
        <title>Genomic signatures of disease resistance in endangered staghorn corals.</title>
        <authorList>
            <person name="Vollmer S.V."/>
            <person name="Selwyn J.D."/>
            <person name="Despard B.A."/>
            <person name="Roesel C.L."/>
        </authorList>
    </citation>
    <scope>NUCLEOTIDE SEQUENCE</scope>
    <source>
        <strain evidence="3">K2</strain>
    </source>
</reference>
<sequence>MQLVVPVLPPMTPVTTVANTVTGNKFPEHPQPTQSPKPSILILNLAPLTIQHVAQVQSASMGIFVDLDLSPSLSSASAHCVRFQVDSGCSCNTIHVTDLKKMPPVKVTPSSVRLLDYSKTTIPTALTEAGLMTWAPLPITSHNQVQDELVYRVELEAEHPDLSGFQHATLQEIRVAALTDPEPRTLRYLIEVGWPKDKAAVPELARPYWTFRPELTSHDGLLFKQRHVLVSSSSRPTILHKLHAAHRGPEFTIRHARSCVFWPGINSQVTDLCKTCVICAQYRQQHPREPLQPYPVPTSPWHLSSPVVQTTEQHFGHHGIPHTLLKDNGSQYSSDLFKGFAKTYKFNNVKLAKHILCTAKDVDLALLSMRNTPPAGHTFSPAQRLFGSVLRSNLPQPITTLEPRHSPHDIEVSNHLHHKLQEKQGYDKHARHLLPNFPPGSYVFAKPSPNLQSTAWVPGQIIGSAGPRSYYIKTGTRQIRRNRVQVQLVPPLNNVKPLLETDTNSNLPDKLRSYSPNPTSSFASSATPTMAPDVVNTSPLPSTVSSSTSNQLQSAPDTPTPPCLHNPPMSNVPLQSPSQPAPQIVTHSGQVVRKPGRYSGS</sequence>